<evidence type="ECO:0000256" key="1">
    <source>
        <dbReference type="ARBA" id="ARBA00004651"/>
    </source>
</evidence>
<name>A0A5D8QCP6_9THEO</name>
<dbReference type="PANTHER" id="PTHR34857:SF2">
    <property type="entry name" value="SLL0384 PROTEIN"/>
    <property type="match status" value="1"/>
</dbReference>
<evidence type="ECO:0000256" key="6">
    <source>
        <dbReference type="SAM" id="Phobius"/>
    </source>
</evidence>
<feature type="transmembrane region" description="Helical" evidence="6">
    <location>
        <begin position="124"/>
        <end position="146"/>
    </location>
</feature>
<evidence type="ECO:0000313" key="8">
    <source>
        <dbReference type="Proteomes" id="UP000322976"/>
    </source>
</evidence>
<keyword evidence="4 6" id="KW-1133">Transmembrane helix</keyword>
<keyword evidence="3 6" id="KW-0812">Transmembrane</keyword>
<gene>
    <name evidence="7" type="primary">cbiQ</name>
    <name evidence="7" type="ORF">FWJ32_07815</name>
</gene>
<evidence type="ECO:0000256" key="3">
    <source>
        <dbReference type="ARBA" id="ARBA00022692"/>
    </source>
</evidence>
<dbReference type="Proteomes" id="UP000322976">
    <property type="component" value="Unassembled WGS sequence"/>
</dbReference>
<proteinExistence type="predicted"/>
<dbReference type="InterPro" id="IPR012809">
    <property type="entry name" value="ECF_CbiQ"/>
</dbReference>
<dbReference type="NCBIfam" id="TIGR02454">
    <property type="entry name" value="ECF_T_CbiQ"/>
    <property type="match status" value="1"/>
</dbReference>
<feature type="transmembrane region" description="Helical" evidence="6">
    <location>
        <begin position="253"/>
        <end position="269"/>
    </location>
</feature>
<accession>A0A5D8QCP6</accession>
<dbReference type="PANTHER" id="PTHR34857">
    <property type="entry name" value="SLL0384 PROTEIN"/>
    <property type="match status" value="1"/>
</dbReference>
<evidence type="ECO:0000256" key="5">
    <source>
        <dbReference type="ARBA" id="ARBA00023136"/>
    </source>
</evidence>
<dbReference type="Pfam" id="PF02361">
    <property type="entry name" value="CbiQ"/>
    <property type="match status" value="1"/>
</dbReference>
<dbReference type="InterPro" id="IPR051611">
    <property type="entry name" value="ECF_transporter_component"/>
</dbReference>
<feature type="transmembrane region" description="Helical" evidence="6">
    <location>
        <begin position="166"/>
        <end position="191"/>
    </location>
</feature>
<dbReference type="RefSeq" id="WP_149545400.1">
    <property type="nucleotide sequence ID" value="NZ_VTPS01000010.1"/>
</dbReference>
<feature type="transmembrane region" description="Helical" evidence="6">
    <location>
        <begin position="81"/>
        <end position="103"/>
    </location>
</feature>
<protein>
    <submittedName>
        <fullName evidence="7">Cobalt ECF transporter T component CbiQ</fullName>
    </submittedName>
</protein>
<comment type="caution">
    <text evidence="7">The sequence shown here is derived from an EMBL/GenBank/DDBJ whole genome shotgun (WGS) entry which is preliminary data.</text>
</comment>
<dbReference type="CDD" id="cd16914">
    <property type="entry name" value="EcfT"/>
    <property type="match status" value="1"/>
</dbReference>
<dbReference type="InterPro" id="IPR003339">
    <property type="entry name" value="ABC/ECF_trnsptr_transmembrane"/>
</dbReference>
<evidence type="ECO:0000256" key="4">
    <source>
        <dbReference type="ARBA" id="ARBA00022989"/>
    </source>
</evidence>
<sequence>MSNFIEKTVLDIQNTFEDMFTSDEIADKSGLMQSLDPRIKLLSIIFLIVIANFGNSLSYTAVMLVYSLILAVLSKIPMKSYIARISTVSIIFTGIVLIPSLFNTVRPGKPLIYLTRNLYITEDGALSTLIFIMRSFVSLSLIYILILSTKWVEILKALRSFRLPKIFSATLDMSLRYITLFLEIASNMFLARKSRNVGKSKGKSERKFVASSMGNLLVRSESLSDDVYNAMISRGYRGEYKTINDFKIGRSDIIWIIFNAALFIIFALSKGGKLWI</sequence>
<keyword evidence="2" id="KW-1003">Cell membrane</keyword>
<comment type="subcellular location">
    <subcellularLocation>
        <location evidence="1">Cell membrane</location>
        <topology evidence="1">Multi-pass membrane protein</topology>
    </subcellularLocation>
</comment>
<reference evidence="7 8" key="1">
    <citation type="submission" date="2019-08" db="EMBL/GenBank/DDBJ databases">
        <title>Calorimonas adulescens gen. nov., sp. nov., an anaerobic thermophilic bacterium from Sakhalin hot spring.</title>
        <authorList>
            <person name="Khomyakova M.A."/>
            <person name="Merkel A.Y."/>
            <person name="Novikov A."/>
            <person name="Bonch-Osmolovskaya E.A."/>
            <person name="Slobodkin A.I."/>
        </authorList>
    </citation>
    <scope>NUCLEOTIDE SEQUENCE [LARGE SCALE GENOMIC DNA]</scope>
    <source>
        <strain evidence="7 8">A05MB</strain>
    </source>
</reference>
<dbReference type="GO" id="GO:0043190">
    <property type="term" value="C:ATP-binding cassette (ABC) transporter complex"/>
    <property type="evidence" value="ECO:0007669"/>
    <property type="project" value="InterPro"/>
</dbReference>
<evidence type="ECO:0000313" key="7">
    <source>
        <dbReference type="EMBL" id="TZE81874.1"/>
    </source>
</evidence>
<dbReference type="GO" id="GO:0006824">
    <property type="term" value="P:cobalt ion transport"/>
    <property type="evidence" value="ECO:0007669"/>
    <property type="project" value="InterPro"/>
</dbReference>
<dbReference type="AlphaFoldDB" id="A0A5D8QCP6"/>
<keyword evidence="5 6" id="KW-0472">Membrane</keyword>
<dbReference type="EMBL" id="VTPS01000010">
    <property type="protein sequence ID" value="TZE81874.1"/>
    <property type="molecule type" value="Genomic_DNA"/>
</dbReference>
<feature type="transmembrane region" description="Helical" evidence="6">
    <location>
        <begin position="41"/>
        <end position="69"/>
    </location>
</feature>
<keyword evidence="8" id="KW-1185">Reference proteome</keyword>
<evidence type="ECO:0000256" key="2">
    <source>
        <dbReference type="ARBA" id="ARBA00022475"/>
    </source>
</evidence>
<organism evidence="7 8">
    <name type="scientific">Calorimonas adulescens</name>
    <dbReference type="NCBI Taxonomy" id="2606906"/>
    <lineage>
        <taxon>Bacteria</taxon>
        <taxon>Bacillati</taxon>
        <taxon>Bacillota</taxon>
        <taxon>Clostridia</taxon>
        <taxon>Thermoanaerobacterales</taxon>
        <taxon>Thermoanaerobacteraceae</taxon>
        <taxon>Calorimonas</taxon>
    </lineage>
</organism>